<evidence type="ECO:0000256" key="3">
    <source>
        <dbReference type="SAM" id="MobiDB-lite"/>
    </source>
</evidence>
<dbReference type="EMBL" id="JALJOR010000006">
    <property type="protein sequence ID" value="KAK9815438.1"/>
    <property type="molecule type" value="Genomic_DNA"/>
</dbReference>
<feature type="coiled-coil region" evidence="2">
    <location>
        <begin position="194"/>
        <end position="221"/>
    </location>
</feature>
<evidence type="ECO:0000313" key="5">
    <source>
        <dbReference type="EMBL" id="KAK9815438.1"/>
    </source>
</evidence>
<dbReference type="Proteomes" id="UP001489004">
    <property type="component" value="Unassembled WGS sequence"/>
</dbReference>
<evidence type="ECO:0000259" key="4">
    <source>
        <dbReference type="Pfam" id="PF21773"/>
    </source>
</evidence>
<gene>
    <name evidence="5" type="ORF">WJX72_003673</name>
</gene>
<evidence type="ECO:0000313" key="6">
    <source>
        <dbReference type="Proteomes" id="UP001489004"/>
    </source>
</evidence>
<accession>A0AAW1Q4I1</accession>
<sequence length="601" mass="66049">MKSVPICRAVQLSWKLRRAARAKADGEEPSVQEQLALLQRKVRILEGDHRSYSEDAQKTLRQQRQAVEKLRAENKALKVQQALETLSDMAAPSSLQQQQIVQLTNIIDVFTHKVDVERRRLDEVHKAVAECQAKALDTRKDMGGAFAASQTSRLLQQQTKVLGTRLERSLAKFNEAQAANKRMRGEIDDLRLGRSAFKEAHRKLEREVADKKRQMADVIEITNLACEARDQHLRQVAALRAQSDNEQAAFESQMAELAALLEADRKLREQSRRNYQHGSLTVEQEKSLRGRVAKGAWNLTTKEAEVSQTAEKVLSYDEAFKRIRHITGLQDMEQIVQQFIDNEETSFSMFAYITHLSNEAERLSAEVEAAEGELELSRQQAQQAAELRQSTGRDMALRVSAAVARADKLHAKVDGMQQRMQECARAVEQLMRQAGCEMGSMHDVRGHEGVTESNLIHCLGAVEERASLLMQSHLFVVAGRTALDGPAGPAGNSLRTGGALVPHGSATISIRPPSTEPPSNAEDEGANSALDVDQPLSRADIEAHILSQPNSGAAPGGANKTLGRRTSIAAQRYLEQFGALPHLPAATAATPADGASAQGAC</sequence>
<dbReference type="InterPro" id="IPR049258">
    <property type="entry name" value="ODAD1_CC"/>
</dbReference>
<keyword evidence="6" id="KW-1185">Reference proteome</keyword>
<protein>
    <recommendedName>
        <fullName evidence="4">ODAD1 central coiled coil region domain-containing protein</fullName>
    </recommendedName>
</protein>
<dbReference type="PANTHER" id="PTHR21694:SF18">
    <property type="entry name" value="COILED-COIL DOMAIN-CONTAINING PROTEIN 63"/>
    <property type="match status" value="1"/>
</dbReference>
<feature type="domain" description="ODAD1 central coiled coil region" evidence="4">
    <location>
        <begin position="156"/>
        <end position="444"/>
    </location>
</feature>
<keyword evidence="1 2" id="KW-0175">Coiled coil</keyword>
<proteinExistence type="predicted"/>
<comment type="caution">
    <text evidence="5">The sequence shown here is derived from an EMBL/GenBank/DDBJ whole genome shotgun (WGS) entry which is preliminary data.</text>
</comment>
<reference evidence="5 6" key="1">
    <citation type="journal article" date="2024" name="Nat. Commun.">
        <title>Phylogenomics reveals the evolutionary origins of lichenization in chlorophyte algae.</title>
        <authorList>
            <person name="Puginier C."/>
            <person name="Libourel C."/>
            <person name="Otte J."/>
            <person name="Skaloud P."/>
            <person name="Haon M."/>
            <person name="Grisel S."/>
            <person name="Petersen M."/>
            <person name="Berrin J.G."/>
            <person name="Delaux P.M."/>
            <person name="Dal Grande F."/>
            <person name="Keller J."/>
        </authorList>
    </citation>
    <scope>NUCLEOTIDE SEQUENCE [LARGE SCALE GENOMIC DNA]</scope>
    <source>
        <strain evidence="5 6">SAG 2043</strain>
    </source>
</reference>
<feature type="region of interest" description="Disordered" evidence="3">
    <location>
        <begin position="488"/>
        <end position="527"/>
    </location>
</feature>
<organism evidence="5 6">
    <name type="scientific">[Myrmecia] bisecta</name>
    <dbReference type="NCBI Taxonomy" id="41462"/>
    <lineage>
        <taxon>Eukaryota</taxon>
        <taxon>Viridiplantae</taxon>
        <taxon>Chlorophyta</taxon>
        <taxon>core chlorophytes</taxon>
        <taxon>Trebouxiophyceae</taxon>
        <taxon>Trebouxiales</taxon>
        <taxon>Trebouxiaceae</taxon>
        <taxon>Myrmecia</taxon>
    </lineage>
</organism>
<name>A0AAW1Q4I1_9CHLO</name>
<dbReference type="AlphaFoldDB" id="A0AAW1Q4I1"/>
<evidence type="ECO:0000256" key="1">
    <source>
        <dbReference type="ARBA" id="ARBA00023054"/>
    </source>
</evidence>
<feature type="coiled-coil region" evidence="2">
    <location>
        <begin position="353"/>
        <end position="387"/>
    </location>
</feature>
<dbReference type="PANTHER" id="PTHR21694">
    <property type="entry name" value="COILED-COIL DOMAIN-CONTAINING PROTEIN 63"/>
    <property type="match status" value="1"/>
</dbReference>
<dbReference type="InterPro" id="IPR051876">
    <property type="entry name" value="ODA-DC/CCD"/>
</dbReference>
<evidence type="ECO:0000256" key="2">
    <source>
        <dbReference type="SAM" id="Coils"/>
    </source>
</evidence>
<feature type="coiled-coil region" evidence="2">
    <location>
        <begin position="53"/>
        <end position="80"/>
    </location>
</feature>
<dbReference type="Pfam" id="PF21773">
    <property type="entry name" value="ODAD1_CC"/>
    <property type="match status" value="1"/>
</dbReference>